<dbReference type="RefSeq" id="WP_202687509.1">
    <property type="nucleotide sequence ID" value="NZ_JAESVN010000002.1"/>
</dbReference>
<name>A0A8K0V7A8_9RHOB</name>
<keyword evidence="2" id="KW-1185">Reference proteome</keyword>
<dbReference type="EMBL" id="JAESVN010000002">
    <property type="protein sequence ID" value="MBL4916688.1"/>
    <property type="molecule type" value="Genomic_DNA"/>
</dbReference>
<dbReference type="Proteomes" id="UP000648908">
    <property type="component" value="Unassembled WGS sequence"/>
</dbReference>
<organism evidence="1 2">
    <name type="scientific">Szabonella alba</name>
    <dbReference type="NCBI Taxonomy" id="2804194"/>
    <lineage>
        <taxon>Bacteria</taxon>
        <taxon>Pseudomonadati</taxon>
        <taxon>Pseudomonadota</taxon>
        <taxon>Alphaproteobacteria</taxon>
        <taxon>Rhodobacterales</taxon>
        <taxon>Paracoccaceae</taxon>
        <taxon>Szabonella</taxon>
    </lineage>
</organism>
<sequence>MTATDLHFYLPSPLREDSAAGAVNIATRIAAAVAPFGWRAQWHGDSPAERARALGPGYHLFHMQEPVGPRCLTLRRAYAYPFWQIEATNERWNFDVAKSAFDPTGVDMATARPFFRRMGRKLLGEGDATSEGFIFMPLQGRLREQRSFQALSPEAMIAATLDHLPGRQIRATLHPRETYDAADLAMLDGIAARFPRFRVIRADARDALRACDLVVTQNSSVALSGYFARKRAVLFAGADFHHIAGSVPRDGLATAFAGREGRVPFVAYAGWFFGSCINAGAPDASAMILARLRRHGWPL</sequence>
<evidence type="ECO:0008006" key="3">
    <source>
        <dbReference type="Google" id="ProtNLM"/>
    </source>
</evidence>
<accession>A0A8K0V7A8</accession>
<proteinExistence type="predicted"/>
<dbReference type="AlphaFoldDB" id="A0A8K0V7A8"/>
<evidence type="ECO:0000313" key="1">
    <source>
        <dbReference type="EMBL" id="MBL4916688.1"/>
    </source>
</evidence>
<reference evidence="1" key="1">
    <citation type="submission" date="2021-01" db="EMBL/GenBank/DDBJ databases">
        <title>Tabrizicola alba sp. nov. a motile alkaliphilic bacterium isolated from a soda lake.</title>
        <authorList>
            <person name="Szuroczki S."/>
            <person name="Abbaszade G."/>
            <person name="Schumann P."/>
            <person name="Toth E."/>
        </authorList>
    </citation>
    <scope>NUCLEOTIDE SEQUENCE</scope>
    <source>
        <strain evidence="1">DMG-N-6</strain>
    </source>
</reference>
<evidence type="ECO:0000313" key="2">
    <source>
        <dbReference type="Proteomes" id="UP000648908"/>
    </source>
</evidence>
<gene>
    <name evidence="1" type="ORF">JL811_05585</name>
</gene>
<protein>
    <recommendedName>
        <fullName evidence="3">Capsule polysaccharide biosynthesis protein</fullName>
    </recommendedName>
</protein>
<comment type="caution">
    <text evidence="1">The sequence shown here is derived from an EMBL/GenBank/DDBJ whole genome shotgun (WGS) entry which is preliminary data.</text>
</comment>